<reference evidence="1 2" key="1">
    <citation type="journal article" date="2013" name="PLoS Genet.">
        <title>The genome and development-dependent transcriptomes of Pyronema confluens: a window into fungal evolution.</title>
        <authorList>
            <person name="Traeger S."/>
            <person name="Altegoer F."/>
            <person name="Freitag M."/>
            <person name="Gabaldon T."/>
            <person name="Kempken F."/>
            <person name="Kumar A."/>
            <person name="Marcet-Houben M."/>
            <person name="Poggeler S."/>
            <person name="Stajich J.E."/>
            <person name="Nowrousian M."/>
        </authorList>
    </citation>
    <scope>NUCLEOTIDE SEQUENCE [LARGE SCALE GENOMIC DNA]</scope>
    <source>
        <strain evidence="2">CBS 100304</strain>
        <tissue evidence="1">Vegetative mycelium</tissue>
    </source>
</reference>
<evidence type="ECO:0000313" key="2">
    <source>
        <dbReference type="Proteomes" id="UP000018144"/>
    </source>
</evidence>
<keyword evidence="2" id="KW-1185">Reference proteome</keyword>
<gene>
    <name evidence="1" type="ORF">PCON_05366</name>
</gene>
<sequence>MLFKDKDFKNGFLTDRYYHKYRNSGCIIIADKFKSQTVSYKVHNGCCESYDNDRCEGKLFVAKSREHNKLGSSHAKKIQSFKCNHNAGS</sequence>
<proteinExistence type="predicted"/>
<evidence type="ECO:0000313" key="1">
    <source>
        <dbReference type="EMBL" id="CCX05779.1"/>
    </source>
</evidence>
<protein>
    <submittedName>
        <fullName evidence="1">Uncharacterized protein</fullName>
    </submittedName>
</protein>
<name>U4L135_PYROM</name>
<dbReference type="Proteomes" id="UP000018144">
    <property type="component" value="Unassembled WGS sequence"/>
</dbReference>
<organism evidence="1 2">
    <name type="scientific">Pyronema omphalodes (strain CBS 100304)</name>
    <name type="common">Pyronema confluens</name>
    <dbReference type="NCBI Taxonomy" id="1076935"/>
    <lineage>
        <taxon>Eukaryota</taxon>
        <taxon>Fungi</taxon>
        <taxon>Dikarya</taxon>
        <taxon>Ascomycota</taxon>
        <taxon>Pezizomycotina</taxon>
        <taxon>Pezizomycetes</taxon>
        <taxon>Pezizales</taxon>
        <taxon>Pyronemataceae</taxon>
        <taxon>Pyronema</taxon>
    </lineage>
</organism>
<dbReference type="AlphaFoldDB" id="U4L135"/>
<dbReference type="EMBL" id="HF935273">
    <property type="protein sequence ID" value="CCX05779.1"/>
    <property type="molecule type" value="Genomic_DNA"/>
</dbReference>
<accession>U4L135</accession>